<evidence type="ECO:0000256" key="3">
    <source>
        <dbReference type="ARBA" id="ARBA00022741"/>
    </source>
</evidence>
<dbReference type="InterPro" id="IPR011009">
    <property type="entry name" value="Kinase-like_dom_sf"/>
</dbReference>
<accession>X6LWD3</accession>
<dbReference type="InterPro" id="IPR000719">
    <property type="entry name" value="Prot_kinase_dom"/>
</dbReference>
<organism evidence="7 8">
    <name type="scientific">Reticulomyxa filosa</name>
    <dbReference type="NCBI Taxonomy" id="46433"/>
    <lineage>
        <taxon>Eukaryota</taxon>
        <taxon>Sar</taxon>
        <taxon>Rhizaria</taxon>
        <taxon>Retaria</taxon>
        <taxon>Foraminifera</taxon>
        <taxon>Monothalamids</taxon>
        <taxon>Reticulomyxidae</taxon>
        <taxon>Reticulomyxa</taxon>
    </lineage>
</organism>
<proteinExistence type="predicted"/>
<evidence type="ECO:0000256" key="2">
    <source>
        <dbReference type="ARBA" id="ARBA00022679"/>
    </source>
</evidence>
<evidence type="ECO:0000256" key="1">
    <source>
        <dbReference type="ARBA" id="ARBA00022527"/>
    </source>
</evidence>
<feature type="domain" description="Protein kinase" evidence="6">
    <location>
        <begin position="1"/>
        <end position="186"/>
    </location>
</feature>
<keyword evidence="3" id="KW-0547">Nucleotide-binding</keyword>
<dbReference type="SUPFAM" id="SSF56112">
    <property type="entry name" value="Protein kinase-like (PK-like)"/>
    <property type="match status" value="1"/>
</dbReference>
<keyword evidence="8" id="KW-1185">Reference proteome</keyword>
<dbReference type="Gene3D" id="1.10.510.10">
    <property type="entry name" value="Transferase(Phosphotransferase) domain 1"/>
    <property type="match status" value="1"/>
</dbReference>
<evidence type="ECO:0000313" key="8">
    <source>
        <dbReference type="Proteomes" id="UP000023152"/>
    </source>
</evidence>
<dbReference type="GO" id="GO:0004674">
    <property type="term" value="F:protein serine/threonine kinase activity"/>
    <property type="evidence" value="ECO:0007669"/>
    <property type="project" value="UniProtKB-KW"/>
</dbReference>
<evidence type="ECO:0000256" key="4">
    <source>
        <dbReference type="ARBA" id="ARBA00022777"/>
    </source>
</evidence>
<dbReference type="Proteomes" id="UP000023152">
    <property type="component" value="Unassembled WGS sequence"/>
</dbReference>
<keyword evidence="5" id="KW-0067">ATP-binding</keyword>
<dbReference type="Pfam" id="PF00069">
    <property type="entry name" value="Pkinase"/>
    <property type="match status" value="1"/>
</dbReference>
<dbReference type="GO" id="GO:0005524">
    <property type="term" value="F:ATP binding"/>
    <property type="evidence" value="ECO:0007669"/>
    <property type="project" value="UniProtKB-KW"/>
</dbReference>
<dbReference type="OMA" id="LCYLHEL"/>
<keyword evidence="4" id="KW-0418">Kinase</keyword>
<keyword evidence="2" id="KW-0808">Transferase</keyword>
<name>X6LWD3_RETFI</name>
<dbReference type="EMBL" id="ASPP01027854">
    <property type="protein sequence ID" value="ETO05691.1"/>
    <property type="molecule type" value="Genomic_DNA"/>
</dbReference>
<dbReference type="OrthoDB" id="336747at2759"/>
<evidence type="ECO:0000259" key="6">
    <source>
        <dbReference type="PROSITE" id="PS50011"/>
    </source>
</evidence>
<evidence type="ECO:0000256" key="5">
    <source>
        <dbReference type="ARBA" id="ARBA00022840"/>
    </source>
</evidence>
<dbReference type="InterPro" id="IPR008271">
    <property type="entry name" value="Ser/Thr_kinase_AS"/>
</dbReference>
<comment type="caution">
    <text evidence="7">The sequence shown here is derived from an EMBL/GenBank/DDBJ whole genome shotgun (WGS) entry which is preliminary data.</text>
</comment>
<reference evidence="7 8" key="1">
    <citation type="journal article" date="2013" name="Curr. Biol.">
        <title>The Genome of the Foraminiferan Reticulomyxa filosa.</title>
        <authorList>
            <person name="Glockner G."/>
            <person name="Hulsmann N."/>
            <person name="Schleicher M."/>
            <person name="Noegel A.A."/>
            <person name="Eichinger L."/>
            <person name="Gallinger C."/>
            <person name="Pawlowski J."/>
            <person name="Sierra R."/>
            <person name="Euteneuer U."/>
            <person name="Pillet L."/>
            <person name="Moustafa A."/>
            <person name="Platzer M."/>
            <person name="Groth M."/>
            <person name="Szafranski K."/>
            <person name="Schliwa M."/>
        </authorList>
    </citation>
    <scope>NUCLEOTIDE SEQUENCE [LARGE SCALE GENOMIC DNA]</scope>
</reference>
<dbReference type="PROSITE" id="PS00108">
    <property type="entry name" value="PROTEIN_KINASE_ST"/>
    <property type="match status" value="1"/>
</dbReference>
<dbReference type="PANTHER" id="PTHR24349">
    <property type="entry name" value="SERINE/THREONINE-PROTEIN KINASE"/>
    <property type="match status" value="1"/>
</dbReference>
<dbReference type="AlphaFoldDB" id="X6LWD3"/>
<keyword evidence="1" id="KW-0723">Serine/threonine-protein kinase</keyword>
<protein>
    <recommendedName>
        <fullName evidence="6">Protein kinase domain-containing protein</fullName>
    </recommendedName>
</protein>
<dbReference type="InterPro" id="IPR050205">
    <property type="entry name" value="CDPK_Ser/Thr_kinases"/>
</dbReference>
<dbReference type="PROSITE" id="PS50011">
    <property type="entry name" value="PROTEIN_KINASE_DOM"/>
    <property type="match status" value="1"/>
</dbReference>
<dbReference type="SMART" id="SM00220">
    <property type="entry name" value="S_TKc"/>
    <property type="match status" value="1"/>
</dbReference>
<evidence type="ECO:0000313" key="7">
    <source>
        <dbReference type="EMBL" id="ETO05691.1"/>
    </source>
</evidence>
<gene>
    <name evidence="7" type="ORF">RFI_31705</name>
</gene>
<sequence>MFEKVVLALKCLHERGIVHRDVKPENLMFESKQTDCKLKLVDFGLAVQLQPLSTQSEQTDSQLQSQSQSSQPQQWEKVKKFAGTPEFMAPEVWNDSLYDTKVDMWSAGCVLYVLLCGVMPFRFDEHRSFDVFGKNINSPNFDALIDNNPFWKEHVSDSAKDLVKKLLQPSPDLRISADEAILHPWLKDASDKIVNDFHFYQLRATRIRARFIRNVERVLAVERIIALLSAES</sequence>